<evidence type="ECO:0000313" key="3">
    <source>
        <dbReference type="Proteomes" id="UP000822862"/>
    </source>
</evidence>
<keyword evidence="1" id="KW-0812">Transmembrane</keyword>
<feature type="transmembrane region" description="Helical" evidence="1">
    <location>
        <begin position="196"/>
        <end position="213"/>
    </location>
</feature>
<name>A0ABX8YZJ8_9BACT</name>
<keyword evidence="3" id="KW-1185">Reference proteome</keyword>
<gene>
    <name evidence="2" type="ORF">RHAB15C_0000288</name>
</gene>
<feature type="transmembrane region" description="Helical" evidence="1">
    <location>
        <begin position="98"/>
        <end position="125"/>
    </location>
</feature>
<keyword evidence="1" id="KW-0472">Membrane</keyword>
<dbReference type="RefSeq" id="WP_194845463.1">
    <property type="nucleotide sequence ID" value="NZ_CP075585.1"/>
</dbReference>
<protein>
    <submittedName>
        <fullName evidence="2">Uncharacterized protein</fullName>
    </submittedName>
</protein>
<feature type="transmembrane region" description="Helical" evidence="1">
    <location>
        <begin position="137"/>
        <end position="154"/>
    </location>
</feature>
<sequence length="215" mass="23349">MTPYISDILSKIDIVTPRYKPLVFRAVGATTLAGLALCSSWELIKITGLTVLTGTAYGIANDMIACRDCIEYFTVGNFYDGRSLKNRPIQSLNPNLNAIAWGTIATWYVCLIAGIALSIIARVPLPGITLKITAKQIAPYLAMAVALTLTTAHIESRKAQKIMQDAPYLKYRGVPLDFQAGWEACNVRNLTGYDALALNSIILSVGILAVRILKA</sequence>
<feature type="transmembrane region" description="Helical" evidence="1">
    <location>
        <begin position="22"/>
        <end position="44"/>
    </location>
</feature>
<evidence type="ECO:0000256" key="1">
    <source>
        <dbReference type="SAM" id="Phobius"/>
    </source>
</evidence>
<proteinExistence type="predicted"/>
<evidence type="ECO:0000313" key="2">
    <source>
        <dbReference type="EMBL" id="QZA58415.1"/>
    </source>
</evidence>
<accession>A0ABX8YZJ8</accession>
<keyword evidence="1" id="KW-1133">Transmembrane helix</keyword>
<organism evidence="2 3">
    <name type="scientific">Candidatus Rhabdochlamydia porcellionis</name>
    <dbReference type="NCBI Taxonomy" id="225148"/>
    <lineage>
        <taxon>Bacteria</taxon>
        <taxon>Pseudomonadati</taxon>
        <taxon>Chlamydiota</taxon>
        <taxon>Chlamydiia</taxon>
        <taxon>Parachlamydiales</taxon>
        <taxon>Candidatus Rhabdochlamydiaceae</taxon>
        <taxon>Candidatus Rhabdochlamydia</taxon>
    </lineage>
</organism>
<reference evidence="2 3" key="1">
    <citation type="submission" date="2021-05" db="EMBL/GenBank/DDBJ databases">
        <title>Ecology and evolution of chlamydial symbionts of arthropods.</title>
        <authorList>
            <person name="Halter T."/>
            <person name="Sixt B.S."/>
            <person name="Toenshoff E.R."/>
            <person name="Koestlbacher S."/>
            <person name="Schulz F."/>
            <person name="Kostanjsek R."/>
            <person name="Collingro A."/>
            <person name="Hendrickx F."/>
            <person name="Horn M."/>
        </authorList>
    </citation>
    <scope>NUCLEOTIDE SEQUENCE [LARGE SCALE GENOMIC DNA]</scope>
    <source>
        <strain evidence="2 3">15C</strain>
    </source>
</reference>
<dbReference type="Proteomes" id="UP000822862">
    <property type="component" value="Chromosome"/>
</dbReference>
<dbReference type="EMBL" id="CP075585">
    <property type="protein sequence ID" value="QZA58415.1"/>
    <property type="molecule type" value="Genomic_DNA"/>
</dbReference>